<gene>
    <name evidence="1" type="ORF">EUGRSUZ_I01672</name>
</gene>
<dbReference type="EMBL" id="KK198761">
    <property type="protein sequence ID" value="KCW55867.1"/>
    <property type="molecule type" value="Genomic_DNA"/>
</dbReference>
<reference evidence="1" key="1">
    <citation type="submission" date="2013-07" db="EMBL/GenBank/DDBJ databases">
        <title>The genome of Eucalyptus grandis.</title>
        <authorList>
            <person name="Schmutz J."/>
            <person name="Hayes R."/>
            <person name="Myburg A."/>
            <person name="Tuskan G."/>
            <person name="Grattapaglia D."/>
            <person name="Rokhsar D.S."/>
        </authorList>
    </citation>
    <scope>NUCLEOTIDE SEQUENCE</scope>
    <source>
        <tissue evidence="1">Leaf extractions</tissue>
    </source>
</reference>
<accession>A0A059APG7</accession>
<dbReference type="Gramene" id="KCW55867">
    <property type="protein sequence ID" value="KCW55867"/>
    <property type="gene ID" value="EUGRSUZ_I01672"/>
</dbReference>
<sequence length="71" mass="7971">MLQVYISGVNTGMNRAILCFHDANTKITLNKIGIIRKLVRKSSDVIHAVSSLFCVNHIDKPWFGLHTVVHV</sequence>
<proteinExistence type="predicted"/>
<organism evidence="1">
    <name type="scientific">Eucalyptus grandis</name>
    <name type="common">Flooded gum</name>
    <dbReference type="NCBI Taxonomy" id="71139"/>
    <lineage>
        <taxon>Eukaryota</taxon>
        <taxon>Viridiplantae</taxon>
        <taxon>Streptophyta</taxon>
        <taxon>Embryophyta</taxon>
        <taxon>Tracheophyta</taxon>
        <taxon>Spermatophyta</taxon>
        <taxon>Magnoliopsida</taxon>
        <taxon>eudicotyledons</taxon>
        <taxon>Gunneridae</taxon>
        <taxon>Pentapetalae</taxon>
        <taxon>rosids</taxon>
        <taxon>malvids</taxon>
        <taxon>Myrtales</taxon>
        <taxon>Myrtaceae</taxon>
        <taxon>Myrtoideae</taxon>
        <taxon>Eucalypteae</taxon>
        <taxon>Eucalyptus</taxon>
    </lineage>
</organism>
<dbReference type="InParanoid" id="A0A059APG7"/>
<name>A0A059APG7_EUCGR</name>
<protein>
    <submittedName>
        <fullName evidence="1">Uncharacterized protein</fullName>
    </submittedName>
</protein>
<dbReference type="AlphaFoldDB" id="A0A059APG7"/>
<evidence type="ECO:0000313" key="1">
    <source>
        <dbReference type="EMBL" id="KCW55867.1"/>
    </source>
</evidence>